<dbReference type="InterPro" id="IPR008995">
    <property type="entry name" value="Mo/tungstate-bd_C_term_dom"/>
</dbReference>
<protein>
    <submittedName>
        <fullName evidence="6">ABC transporter ATP-binding protein</fullName>
    </submittedName>
</protein>
<feature type="region of interest" description="Disordered" evidence="4">
    <location>
        <begin position="1"/>
        <end position="23"/>
    </location>
</feature>
<dbReference type="PANTHER" id="PTHR43875">
    <property type="entry name" value="MALTODEXTRIN IMPORT ATP-BINDING PROTEIN MSMX"/>
    <property type="match status" value="1"/>
</dbReference>
<name>A0ABV3T334_9ACTN</name>
<keyword evidence="7" id="KW-1185">Reference proteome</keyword>
<reference evidence="6 7" key="1">
    <citation type="submission" date="2024-07" db="EMBL/GenBank/DDBJ databases">
        <authorList>
            <person name="Lee S."/>
            <person name="Kang M."/>
        </authorList>
    </citation>
    <scope>NUCLEOTIDE SEQUENCE [LARGE SCALE GENOMIC DNA]</scope>
    <source>
        <strain evidence="6 7">DS6</strain>
    </source>
</reference>
<dbReference type="InterPro" id="IPR027417">
    <property type="entry name" value="P-loop_NTPase"/>
</dbReference>
<evidence type="ECO:0000313" key="6">
    <source>
        <dbReference type="EMBL" id="MEX0428628.1"/>
    </source>
</evidence>
<dbReference type="PROSITE" id="PS50893">
    <property type="entry name" value="ABC_TRANSPORTER_2"/>
    <property type="match status" value="1"/>
</dbReference>
<dbReference type="GO" id="GO:0005524">
    <property type="term" value="F:ATP binding"/>
    <property type="evidence" value="ECO:0007669"/>
    <property type="project" value="UniProtKB-KW"/>
</dbReference>
<accession>A0ABV3T334</accession>
<evidence type="ECO:0000256" key="2">
    <source>
        <dbReference type="ARBA" id="ARBA00022741"/>
    </source>
</evidence>
<dbReference type="PROSITE" id="PS00211">
    <property type="entry name" value="ABC_TRANSPORTER_1"/>
    <property type="match status" value="1"/>
</dbReference>
<dbReference type="SUPFAM" id="SSF50331">
    <property type="entry name" value="MOP-like"/>
    <property type="match status" value="1"/>
</dbReference>
<dbReference type="EMBL" id="JBFPJR010000023">
    <property type="protein sequence ID" value="MEX0428628.1"/>
    <property type="molecule type" value="Genomic_DNA"/>
</dbReference>
<keyword evidence="1" id="KW-0813">Transport</keyword>
<evidence type="ECO:0000313" key="7">
    <source>
        <dbReference type="Proteomes" id="UP001556631"/>
    </source>
</evidence>
<feature type="domain" description="ABC transporter" evidence="5">
    <location>
        <begin position="26"/>
        <end position="258"/>
    </location>
</feature>
<dbReference type="InterPro" id="IPR013611">
    <property type="entry name" value="Transp-assoc_OB_typ2"/>
</dbReference>
<evidence type="ECO:0000256" key="4">
    <source>
        <dbReference type="SAM" id="MobiDB-lite"/>
    </source>
</evidence>
<dbReference type="RefSeq" id="WP_367994599.1">
    <property type="nucleotide sequence ID" value="NZ_JBFPJR010000023.1"/>
</dbReference>
<keyword evidence="3 6" id="KW-0067">ATP-binding</keyword>
<keyword evidence="2" id="KW-0547">Nucleotide-binding</keyword>
<evidence type="ECO:0000259" key="5">
    <source>
        <dbReference type="PROSITE" id="PS50893"/>
    </source>
</evidence>
<comment type="caution">
    <text evidence="6">The sequence shown here is derived from an EMBL/GenBank/DDBJ whole genome shotgun (WGS) entry which is preliminary data.</text>
</comment>
<dbReference type="SUPFAM" id="SSF52540">
    <property type="entry name" value="P-loop containing nucleoside triphosphate hydrolases"/>
    <property type="match status" value="1"/>
</dbReference>
<gene>
    <name evidence="6" type="ORF">AB3X52_13435</name>
</gene>
<dbReference type="Proteomes" id="UP001556631">
    <property type="component" value="Unassembled WGS sequence"/>
</dbReference>
<dbReference type="InterPro" id="IPR003593">
    <property type="entry name" value="AAA+_ATPase"/>
</dbReference>
<sequence length="378" mass="40042">MTTQASPEAQPGVAGTAARTPSGSALSVDDLRIRYGDVEAVKGISFSIEPGGFLTLLGPSGCGKSTTLRCIAGLEPAAGGTIKVGDQVVAGPGRAVPPEKRGINMVFQSYAVWPHMTVAKNVGYGLKGLPKQEVADRVEEVLELVGLASYARRYGTELSGGQQQRVALARAIVTRPKVLLFDEPLSNLDAALREQMRVELLELQRTVGITSVYVTHDQTEAMSMSDHVVLLRDGVIEQADGPRELYRRPRSEFAARFVGRADILPGRLDTSRRRLETATGIAVVGAEAAGDDVPLDAASAVFRSENVVVGEAAERCENRWDGTVERVAFLGSHLDVALEVGGASVRAELRIDSGVEPGQRVAVGVLAADVHFVPAAGL</sequence>
<dbReference type="InterPro" id="IPR047641">
    <property type="entry name" value="ABC_transpr_MalK/UgpC-like"/>
</dbReference>
<dbReference type="PANTHER" id="PTHR43875:SF1">
    <property type="entry name" value="OSMOPROTECTIVE COMPOUNDS UPTAKE ATP-BINDING PROTEIN GGTA"/>
    <property type="match status" value="1"/>
</dbReference>
<evidence type="ECO:0000256" key="1">
    <source>
        <dbReference type="ARBA" id="ARBA00022448"/>
    </source>
</evidence>
<organism evidence="6 7">
    <name type="scientific">Nocardioides eburneus</name>
    <dbReference type="NCBI Taxonomy" id="3231482"/>
    <lineage>
        <taxon>Bacteria</taxon>
        <taxon>Bacillati</taxon>
        <taxon>Actinomycetota</taxon>
        <taxon>Actinomycetes</taxon>
        <taxon>Propionibacteriales</taxon>
        <taxon>Nocardioidaceae</taxon>
        <taxon>Nocardioides</taxon>
    </lineage>
</organism>
<dbReference type="InterPro" id="IPR003439">
    <property type="entry name" value="ABC_transporter-like_ATP-bd"/>
</dbReference>
<proteinExistence type="predicted"/>
<evidence type="ECO:0000256" key="3">
    <source>
        <dbReference type="ARBA" id="ARBA00022840"/>
    </source>
</evidence>
<dbReference type="SMART" id="SM00382">
    <property type="entry name" value="AAA"/>
    <property type="match status" value="1"/>
</dbReference>
<dbReference type="Gene3D" id="3.40.50.300">
    <property type="entry name" value="P-loop containing nucleotide triphosphate hydrolases"/>
    <property type="match status" value="1"/>
</dbReference>
<dbReference type="InterPro" id="IPR017871">
    <property type="entry name" value="ABC_transporter-like_CS"/>
</dbReference>
<dbReference type="Pfam" id="PF08402">
    <property type="entry name" value="TOBE_2"/>
    <property type="match status" value="1"/>
</dbReference>
<dbReference type="Pfam" id="PF00005">
    <property type="entry name" value="ABC_tran"/>
    <property type="match status" value="1"/>
</dbReference>